<proteinExistence type="predicted"/>
<protein>
    <submittedName>
        <fullName evidence="2">Uncharacterized protein</fullName>
    </submittedName>
</protein>
<evidence type="ECO:0000256" key="1">
    <source>
        <dbReference type="SAM" id="MobiDB-lite"/>
    </source>
</evidence>
<evidence type="ECO:0000313" key="3">
    <source>
        <dbReference type="Proteomes" id="UP000051952"/>
    </source>
</evidence>
<gene>
    <name evidence="2" type="ORF">BSAL_87435</name>
</gene>
<sequence>MEFQSEPDATYAVVVRTARNVFVPHTLSICSQMEIEFVTARDRMTSHHSTSDATFLHRTHQSSGSSNAPTSSTCSRISSEGGC</sequence>
<name>A0A0S4J538_BODSA</name>
<keyword evidence="3" id="KW-1185">Reference proteome</keyword>
<dbReference type="VEuPathDB" id="TriTrypDB:BSAL_87435"/>
<dbReference type="AlphaFoldDB" id="A0A0S4J538"/>
<organism evidence="2 3">
    <name type="scientific">Bodo saltans</name>
    <name type="common">Flagellated protozoan</name>
    <dbReference type="NCBI Taxonomy" id="75058"/>
    <lineage>
        <taxon>Eukaryota</taxon>
        <taxon>Discoba</taxon>
        <taxon>Euglenozoa</taxon>
        <taxon>Kinetoplastea</taxon>
        <taxon>Metakinetoplastina</taxon>
        <taxon>Eubodonida</taxon>
        <taxon>Bodonidae</taxon>
        <taxon>Bodo</taxon>
    </lineage>
</organism>
<feature type="compositionally biased region" description="Low complexity" evidence="1">
    <location>
        <begin position="62"/>
        <end position="75"/>
    </location>
</feature>
<feature type="region of interest" description="Disordered" evidence="1">
    <location>
        <begin position="48"/>
        <end position="83"/>
    </location>
</feature>
<dbReference type="EMBL" id="CYKH01001090">
    <property type="protein sequence ID" value="CUG83099.1"/>
    <property type="molecule type" value="Genomic_DNA"/>
</dbReference>
<evidence type="ECO:0000313" key="2">
    <source>
        <dbReference type="EMBL" id="CUG83099.1"/>
    </source>
</evidence>
<accession>A0A0S4J538</accession>
<dbReference type="Proteomes" id="UP000051952">
    <property type="component" value="Unassembled WGS sequence"/>
</dbReference>
<reference evidence="3" key="1">
    <citation type="submission" date="2015-09" db="EMBL/GenBank/DDBJ databases">
        <authorList>
            <consortium name="Pathogen Informatics"/>
        </authorList>
    </citation>
    <scope>NUCLEOTIDE SEQUENCE [LARGE SCALE GENOMIC DNA]</scope>
    <source>
        <strain evidence="3">Lake Konstanz</strain>
    </source>
</reference>